<dbReference type="Proteomes" id="UP001499882">
    <property type="component" value="Unassembled WGS sequence"/>
</dbReference>
<sequence>MSALDLLSGDAQTFLAKVWASRVHLHRTDPAELVGLLSLDDADHLLTSTAIRTPAIRMAQDGSVLPESSYTRGATLAGKPVTGLVDARKALALFDGGATVVFQGLQRYWPPLTRLIAELELELGHPCQANAYLTPPGAQGFAVHSDSHDVFVFQTAGSKLWEIHGADGPEDVLLEPGLSMYLPTGTPHAARAQDTVSLHVTLGINQLTWRGLVEHTMKPVLADVPDDHLPAGYLDDPSLLADGLAERLEELAAAVRRVDASAAVESEIRRFLTSRPPRLGGGLHDVLGREAIDATTRLRRRAGHPCVLLDRGEQVEVLLGDRTMTVPARIRPALDEVRARGELTPADLPLDPESNLVLCRRLIREGLLEIA</sequence>
<comment type="caution">
    <text evidence="5">The sequence shown here is derived from an EMBL/GenBank/DDBJ whole genome shotgun (WGS) entry which is preliminary data.</text>
</comment>
<keyword evidence="3" id="KW-0408">Iron</keyword>
<dbReference type="RefSeq" id="WP_345529532.1">
    <property type="nucleotide sequence ID" value="NZ_BAABKN010000032.1"/>
</dbReference>
<evidence type="ECO:0000313" key="6">
    <source>
        <dbReference type="Proteomes" id="UP001499882"/>
    </source>
</evidence>
<dbReference type="PANTHER" id="PTHR13096">
    <property type="entry name" value="MINA53 MYC INDUCED NUCLEAR ANTIGEN"/>
    <property type="match status" value="1"/>
</dbReference>
<evidence type="ECO:0000256" key="2">
    <source>
        <dbReference type="ARBA" id="ARBA00022723"/>
    </source>
</evidence>
<feature type="domain" description="JmjC" evidence="4">
    <location>
        <begin position="126"/>
        <end position="210"/>
    </location>
</feature>
<evidence type="ECO:0000313" key="5">
    <source>
        <dbReference type="EMBL" id="GAA4756063.1"/>
    </source>
</evidence>
<gene>
    <name evidence="5" type="ORF">GCM10023350_46980</name>
</gene>
<comment type="cofactor">
    <cofactor evidence="1">
        <name>Fe(2+)</name>
        <dbReference type="ChEBI" id="CHEBI:29033"/>
    </cofactor>
</comment>
<evidence type="ECO:0000259" key="4">
    <source>
        <dbReference type="Pfam" id="PF08007"/>
    </source>
</evidence>
<reference evidence="6" key="1">
    <citation type="journal article" date="2019" name="Int. J. Syst. Evol. Microbiol.">
        <title>The Global Catalogue of Microorganisms (GCM) 10K type strain sequencing project: providing services to taxonomists for standard genome sequencing and annotation.</title>
        <authorList>
            <consortium name="The Broad Institute Genomics Platform"/>
            <consortium name="The Broad Institute Genome Sequencing Center for Infectious Disease"/>
            <person name="Wu L."/>
            <person name="Ma J."/>
        </authorList>
    </citation>
    <scope>NUCLEOTIDE SEQUENCE [LARGE SCALE GENOMIC DNA]</scope>
    <source>
        <strain evidence="6">JCM 18532</strain>
    </source>
</reference>
<dbReference type="Gene3D" id="2.60.120.650">
    <property type="entry name" value="Cupin"/>
    <property type="match status" value="1"/>
</dbReference>
<evidence type="ECO:0000256" key="1">
    <source>
        <dbReference type="ARBA" id="ARBA00001954"/>
    </source>
</evidence>
<name>A0ABP8ZGS8_9ACTN</name>
<dbReference type="EMBL" id="BAABKN010000032">
    <property type="protein sequence ID" value="GAA4756063.1"/>
    <property type="molecule type" value="Genomic_DNA"/>
</dbReference>
<protein>
    <recommendedName>
        <fullName evidence="4">JmjC domain-containing protein</fullName>
    </recommendedName>
</protein>
<dbReference type="InterPro" id="IPR003347">
    <property type="entry name" value="JmjC_dom"/>
</dbReference>
<dbReference type="InterPro" id="IPR039994">
    <property type="entry name" value="NO66-like"/>
</dbReference>
<dbReference type="SUPFAM" id="SSF51197">
    <property type="entry name" value="Clavaminate synthase-like"/>
    <property type="match status" value="1"/>
</dbReference>
<proteinExistence type="predicted"/>
<dbReference type="PANTHER" id="PTHR13096:SF9">
    <property type="entry name" value="BIFUNCTIONAL LYSINE-SPECIFIC DEMETHYLASE AND HISTIDYL-HYDROXYLASE"/>
    <property type="match status" value="1"/>
</dbReference>
<keyword evidence="2" id="KW-0479">Metal-binding</keyword>
<evidence type="ECO:0000256" key="3">
    <source>
        <dbReference type="ARBA" id="ARBA00023004"/>
    </source>
</evidence>
<dbReference type="Pfam" id="PF08007">
    <property type="entry name" value="JmjC_2"/>
    <property type="match status" value="1"/>
</dbReference>
<accession>A0ABP8ZGS8</accession>
<keyword evidence="6" id="KW-1185">Reference proteome</keyword>
<organism evidence="5 6">
    <name type="scientific">Nocardioides endophyticus</name>
    <dbReference type="NCBI Taxonomy" id="1353775"/>
    <lineage>
        <taxon>Bacteria</taxon>
        <taxon>Bacillati</taxon>
        <taxon>Actinomycetota</taxon>
        <taxon>Actinomycetes</taxon>
        <taxon>Propionibacteriales</taxon>
        <taxon>Nocardioidaceae</taxon>
        <taxon>Nocardioides</taxon>
    </lineage>
</organism>